<dbReference type="SUPFAM" id="SSF51445">
    <property type="entry name" value="(Trans)glycosidases"/>
    <property type="match status" value="1"/>
</dbReference>
<accession>A0A060CCW0</accession>
<reference evidence="1" key="1">
    <citation type="journal article" date="2013" name="Environ. Microbiol.">
        <title>Seasonally variable intestinal metagenomes of the red palm weevil (Rhynchophorus ferrugineus).</title>
        <authorList>
            <person name="Jia S."/>
            <person name="Zhang X."/>
            <person name="Zhang G."/>
            <person name="Yin A."/>
            <person name="Zhang S."/>
            <person name="Li F."/>
            <person name="Wang L."/>
            <person name="Zhao D."/>
            <person name="Yun Q."/>
            <person name="Tala"/>
            <person name="Wang J."/>
            <person name="Sun G."/>
            <person name="Baabdullah M."/>
            <person name="Yu X."/>
            <person name="Hu S."/>
            <person name="Al-Mssallem I.S."/>
            <person name="Yu J."/>
        </authorList>
    </citation>
    <scope>NUCLEOTIDE SEQUENCE</scope>
</reference>
<dbReference type="Gene3D" id="3.20.20.80">
    <property type="entry name" value="Glycosidases"/>
    <property type="match status" value="1"/>
</dbReference>
<dbReference type="EMBL" id="KF123551">
    <property type="protein sequence ID" value="AIA90855.1"/>
    <property type="molecule type" value="Genomic_DNA"/>
</dbReference>
<organism evidence="1">
    <name type="scientific">uncultured Streptococcus sp</name>
    <dbReference type="NCBI Taxonomy" id="83427"/>
    <lineage>
        <taxon>Bacteria</taxon>
        <taxon>Bacillati</taxon>
        <taxon>Bacillota</taxon>
        <taxon>Bacilli</taxon>
        <taxon>Lactobacillales</taxon>
        <taxon>Streptococcaceae</taxon>
        <taxon>Streptococcus</taxon>
        <taxon>environmental samples</taxon>
    </lineage>
</organism>
<evidence type="ECO:0000313" key="1">
    <source>
        <dbReference type="EMBL" id="AIA90855.1"/>
    </source>
</evidence>
<dbReference type="AlphaFoldDB" id="A0A060CCW0"/>
<dbReference type="InterPro" id="IPR017853">
    <property type="entry name" value="GH"/>
</dbReference>
<protein>
    <submittedName>
        <fullName evidence="1">CAZy families GH1 protein</fullName>
    </submittedName>
</protein>
<sequence length="51" mass="5947">MIQQFFKNNQIELTVLPEDLAIIRENTVDFISFSYYMSMLAAADEKRDGND</sequence>
<proteinExistence type="predicted"/>
<name>A0A060CCW0_9STRE</name>